<keyword evidence="2" id="KW-1185">Reference proteome</keyword>
<dbReference type="EMBL" id="CP014136">
    <property type="protein sequence ID" value="ATA20252.1"/>
    <property type="molecule type" value="Genomic_DNA"/>
</dbReference>
<evidence type="ECO:0000313" key="1">
    <source>
        <dbReference type="EMBL" id="ATA20252.1"/>
    </source>
</evidence>
<proteinExistence type="predicted"/>
<accession>A0A250B2S3</accession>
<organism evidence="1 2">
    <name type="scientific">Gibbsiella quercinecans</name>
    <dbReference type="NCBI Taxonomy" id="929813"/>
    <lineage>
        <taxon>Bacteria</taxon>
        <taxon>Pseudomonadati</taxon>
        <taxon>Pseudomonadota</taxon>
        <taxon>Gammaproteobacteria</taxon>
        <taxon>Enterobacterales</taxon>
        <taxon>Yersiniaceae</taxon>
        <taxon>Gibbsiella</taxon>
    </lineage>
</organism>
<reference evidence="1 2" key="1">
    <citation type="submission" date="2016-01" db="EMBL/GenBank/DDBJ databases">
        <authorList>
            <person name="Oliw E.H."/>
        </authorList>
    </citation>
    <scope>NUCLEOTIDE SEQUENCE [LARGE SCALE GENOMIC DNA]</scope>
    <source>
        <strain evidence="1 2">FRB97</strain>
    </source>
</reference>
<dbReference type="KEGG" id="gqu:AWC35_13425"/>
<sequence>MKTAAFSAADDKTLLKSGGLDQIAVHLLNRFSQNKAHYTQGIAVAENVLRRRANATVPVAAVMHPSSSGIANGPMRRSYRAWRFHTAAIIAFARQ</sequence>
<dbReference type="AlphaFoldDB" id="A0A250B2S3"/>
<dbReference type="RefSeq" id="WP_095846839.1">
    <property type="nucleotide sequence ID" value="NZ_CP014136.1"/>
</dbReference>
<name>A0A250B2S3_9GAMM</name>
<protein>
    <submittedName>
        <fullName evidence="1">Uncharacterized protein</fullName>
    </submittedName>
</protein>
<gene>
    <name evidence="1" type="ORF">AWC35_13425</name>
</gene>
<evidence type="ECO:0000313" key="2">
    <source>
        <dbReference type="Proteomes" id="UP000217182"/>
    </source>
</evidence>
<dbReference type="Proteomes" id="UP000217182">
    <property type="component" value="Chromosome"/>
</dbReference>